<keyword evidence="2" id="KW-1185">Reference proteome</keyword>
<name>A0A918FYB3_9ACTN</name>
<protein>
    <submittedName>
        <fullName evidence="1">Uncharacterized protein</fullName>
    </submittedName>
</protein>
<dbReference type="RefSeq" id="WP_190151289.1">
    <property type="nucleotide sequence ID" value="NZ_BMTL01000020.1"/>
</dbReference>
<comment type="caution">
    <text evidence="1">The sequence shown here is derived from an EMBL/GenBank/DDBJ whole genome shotgun (WGS) entry which is preliminary data.</text>
</comment>
<dbReference type="Proteomes" id="UP000606194">
    <property type="component" value="Unassembled WGS sequence"/>
</dbReference>
<reference evidence="1" key="2">
    <citation type="submission" date="2020-09" db="EMBL/GenBank/DDBJ databases">
        <authorList>
            <person name="Sun Q."/>
            <person name="Ohkuma M."/>
        </authorList>
    </citation>
    <scope>NUCLEOTIDE SEQUENCE</scope>
    <source>
        <strain evidence="1">JCM 4386</strain>
    </source>
</reference>
<accession>A0A918FYB3</accession>
<reference evidence="1" key="1">
    <citation type="journal article" date="2014" name="Int. J. Syst. Evol. Microbiol.">
        <title>Complete genome sequence of Corynebacterium casei LMG S-19264T (=DSM 44701T), isolated from a smear-ripened cheese.</title>
        <authorList>
            <consortium name="US DOE Joint Genome Institute (JGI-PGF)"/>
            <person name="Walter F."/>
            <person name="Albersmeier A."/>
            <person name="Kalinowski J."/>
            <person name="Ruckert C."/>
        </authorList>
    </citation>
    <scope>NUCLEOTIDE SEQUENCE</scope>
    <source>
        <strain evidence="1">JCM 4386</strain>
    </source>
</reference>
<evidence type="ECO:0000313" key="2">
    <source>
        <dbReference type="Proteomes" id="UP000606194"/>
    </source>
</evidence>
<dbReference type="EMBL" id="BMTL01000020">
    <property type="protein sequence ID" value="GGS02847.1"/>
    <property type="molecule type" value="Genomic_DNA"/>
</dbReference>
<dbReference type="AlphaFoldDB" id="A0A918FYB3"/>
<proteinExistence type="predicted"/>
<gene>
    <name evidence="1" type="ORF">GCM10010269_47180</name>
</gene>
<sequence length="65" mass="6322">MSPAFLLCGLGAAGLALARLAIGGFAPDGHLPAVVLAVHACGLVALCSVRPPSQDTAVGSRSAPE</sequence>
<evidence type="ECO:0000313" key="1">
    <source>
        <dbReference type="EMBL" id="GGS02847.1"/>
    </source>
</evidence>
<organism evidence="1 2">
    <name type="scientific">Streptomyces humidus</name>
    <dbReference type="NCBI Taxonomy" id="52259"/>
    <lineage>
        <taxon>Bacteria</taxon>
        <taxon>Bacillati</taxon>
        <taxon>Actinomycetota</taxon>
        <taxon>Actinomycetes</taxon>
        <taxon>Kitasatosporales</taxon>
        <taxon>Streptomycetaceae</taxon>
        <taxon>Streptomyces</taxon>
    </lineage>
</organism>